<evidence type="ECO:0000259" key="4">
    <source>
        <dbReference type="Pfam" id="PF22829"/>
    </source>
</evidence>
<dbReference type="NCBIfam" id="NF041636">
    <property type="entry name" value="slam_lipo"/>
    <property type="match status" value="1"/>
</dbReference>
<dbReference type="RefSeq" id="WP_003779247.1">
    <property type="nucleotide sequence ID" value="NZ_CP094241.1"/>
</dbReference>
<keyword evidence="2" id="KW-0732">Signal</keyword>
<evidence type="ECO:0000256" key="1">
    <source>
        <dbReference type="ARBA" id="ARBA00004442"/>
    </source>
</evidence>
<sequence>MKHTELLIIAVAVFAATAAQAQPHFFVSGTQAGATVTDGRQPRYIRLGTESSGWYGNRASVHITYSNLLTYKGKRLYHTHKNSTSFARFDEIGRLPLTRRLFDGIVNRDDNGVTVTRLYRMYSPIYRYVPGGVPNDYSNLGRMSFARVGNADVYFGDWADVQPGAAAGTAGTNYSVFYNGTGKTTKMPTGGTAVYSVKGINHHVDANTPLLTGDLKADFAKKRLNGTIKRPGLSVTVDNAVINTANASFGGRATANDVSGTTRGNFYGNDAAALAGVAEFARNPNLNTAFGGTKK</sequence>
<reference evidence="5 7" key="1">
    <citation type="submission" date="2011-05" db="EMBL/GenBank/DDBJ databases">
        <authorList>
            <person name="Muzny D."/>
            <person name="Qin X."/>
            <person name="Deng J."/>
            <person name="Jiang H."/>
            <person name="Liu Y."/>
            <person name="Qu J."/>
            <person name="Song X.-Z."/>
            <person name="Zhang L."/>
            <person name="Thornton R."/>
            <person name="Coyle M."/>
            <person name="Francisco L."/>
            <person name="Jackson L."/>
            <person name="Javaid M."/>
            <person name="Korchina V."/>
            <person name="Kovar C."/>
            <person name="Mata R."/>
            <person name="Mathew T."/>
            <person name="Ngo R."/>
            <person name="Nguyen L."/>
            <person name="Nguyen N."/>
            <person name="Okwuonu G."/>
            <person name="Ongeri F."/>
            <person name="Pham C."/>
            <person name="Simmons D."/>
            <person name="Wilczek-Boney K."/>
            <person name="Hale W."/>
            <person name="Jakkamsetti A."/>
            <person name="Pham P."/>
            <person name="Ruth R."/>
            <person name="San Lucas F."/>
            <person name="Warren J."/>
            <person name="Zhang J."/>
            <person name="Zhao Z."/>
            <person name="Zhou C."/>
            <person name="Zhu D."/>
            <person name="Lee S."/>
            <person name="Bess C."/>
            <person name="Blankenburg K."/>
            <person name="Forbes L."/>
            <person name="Fu Q."/>
            <person name="Gubbala S."/>
            <person name="Hirani K."/>
            <person name="Jayaseelan J.C."/>
            <person name="Lara F."/>
            <person name="Munidasa M."/>
            <person name="Palculict T."/>
            <person name="Patil S."/>
            <person name="Pu L.-L."/>
            <person name="Saada N."/>
            <person name="Tang L."/>
            <person name="Weissenberger G."/>
            <person name="Zhu Y."/>
            <person name="Hemphill L."/>
            <person name="Shang Y."/>
            <person name="Youmans B."/>
            <person name="Ayvaz T."/>
            <person name="Ross M."/>
            <person name="Santibanez J."/>
            <person name="Aqrawi P."/>
            <person name="Gross S."/>
            <person name="Joshi V."/>
            <person name="Fowler G."/>
            <person name="Nazareth L."/>
            <person name="Reid J."/>
            <person name="Worley K."/>
            <person name="Petrosino J."/>
            <person name="Highlander S."/>
            <person name="Gibbs R."/>
        </authorList>
    </citation>
    <scope>NUCLEOTIDE SEQUENCE [LARGE SCALE GENOMIC DNA]</scope>
    <source>
        <strain evidence="5 7">ATCC 33926</strain>
    </source>
</reference>
<dbReference type="SUPFAM" id="SSF56925">
    <property type="entry name" value="OMPA-like"/>
    <property type="match status" value="1"/>
</dbReference>
<dbReference type="EMBL" id="CP094241">
    <property type="protein sequence ID" value="UNV85827.1"/>
    <property type="molecule type" value="Genomic_DNA"/>
</dbReference>
<evidence type="ECO:0000256" key="2">
    <source>
        <dbReference type="SAM" id="SignalP"/>
    </source>
</evidence>
<comment type="subcellular location">
    <subcellularLocation>
        <location evidence="1">Cell outer membrane</location>
    </subcellularLocation>
</comment>
<dbReference type="Gene3D" id="2.40.160.90">
    <property type="match status" value="1"/>
</dbReference>
<protein>
    <submittedName>
        <fullName evidence="6">Transferrin-binding protein-like solute binding protein</fullName>
    </submittedName>
</protein>
<evidence type="ECO:0000313" key="6">
    <source>
        <dbReference type="EMBL" id="UNV85827.1"/>
    </source>
</evidence>
<dbReference type="EMBL" id="AFQE01000101">
    <property type="protein sequence ID" value="EGQ76258.1"/>
    <property type="molecule type" value="Genomic_DNA"/>
</dbReference>
<dbReference type="Proteomes" id="UP000004982">
    <property type="component" value="Unassembled WGS sequence"/>
</dbReference>
<accession>A0AA36UI38</accession>
<dbReference type="InterPro" id="IPR054843">
    <property type="entry name" value="Slam_hemophilin_C"/>
</dbReference>
<proteinExistence type="predicted"/>
<feature type="domain" description="HphA C-terminal" evidence="4">
    <location>
        <begin position="185"/>
        <end position="294"/>
    </location>
</feature>
<evidence type="ECO:0000313" key="7">
    <source>
        <dbReference type="Proteomes" id="UP000004982"/>
    </source>
</evidence>
<feature type="domain" description="HphA N-terminal heme-binding" evidence="3">
    <location>
        <begin position="131"/>
        <end position="160"/>
    </location>
</feature>
<dbReference type="Proteomes" id="UP000829455">
    <property type="component" value="Chromosome"/>
</dbReference>
<dbReference type="Pfam" id="PF22829">
    <property type="entry name" value="HphA_C"/>
    <property type="match status" value="1"/>
</dbReference>
<evidence type="ECO:0000313" key="8">
    <source>
        <dbReference type="Proteomes" id="UP000829455"/>
    </source>
</evidence>
<dbReference type="InterPro" id="IPR054535">
    <property type="entry name" value="HphA_N"/>
</dbReference>
<feature type="chain" id="PRO_5041249739" evidence="2">
    <location>
        <begin position="22"/>
        <end position="295"/>
    </location>
</feature>
<evidence type="ECO:0000313" key="5">
    <source>
        <dbReference type="EMBL" id="EGQ76258.1"/>
    </source>
</evidence>
<gene>
    <name evidence="5" type="ORF">HMPREF9418_2088</name>
    <name evidence="6" type="ORF">MON40_04800</name>
</gene>
<reference evidence="6 8" key="2">
    <citation type="submission" date="2022-03" db="EMBL/GenBank/DDBJ databases">
        <title>Genome sequencing of Neisseria macacae.</title>
        <authorList>
            <person name="Baek M.-G."/>
        </authorList>
    </citation>
    <scope>NUCLEOTIDE SEQUENCE [LARGE SCALE GENOMIC DNA]</scope>
    <source>
        <strain evidence="6 8">ATCC 33926</strain>
    </source>
</reference>
<dbReference type="AlphaFoldDB" id="A0AA36UI38"/>
<dbReference type="GO" id="GO:0009279">
    <property type="term" value="C:cell outer membrane"/>
    <property type="evidence" value="ECO:0007669"/>
    <property type="project" value="UniProtKB-SubCell"/>
</dbReference>
<dbReference type="Pfam" id="PF22828">
    <property type="entry name" value="HphA_N"/>
    <property type="match status" value="1"/>
</dbReference>
<keyword evidence="8" id="KW-1185">Reference proteome</keyword>
<evidence type="ECO:0000259" key="3">
    <source>
        <dbReference type="Pfam" id="PF22828"/>
    </source>
</evidence>
<name>A0AA36UI38_9NEIS</name>
<dbReference type="InterPro" id="IPR054536">
    <property type="entry name" value="HphA_C"/>
</dbReference>
<feature type="signal peptide" evidence="2">
    <location>
        <begin position="1"/>
        <end position="21"/>
    </location>
</feature>
<dbReference type="InterPro" id="IPR011250">
    <property type="entry name" value="OMP/PagP_B-barrel"/>
</dbReference>
<organism evidence="5 7">
    <name type="scientific">Neisseria macacae ATCC 33926</name>
    <dbReference type="NCBI Taxonomy" id="997348"/>
    <lineage>
        <taxon>Bacteria</taxon>
        <taxon>Pseudomonadati</taxon>
        <taxon>Pseudomonadota</taxon>
        <taxon>Betaproteobacteria</taxon>
        <taxon>Neisseriales</taxon>
        <taxon>Neisseriaceae</taxon>
        <taxon>Neisseria</taxon>
    </lineage>
</organism>